<name>A0A1H7C587_9FIRM</name>
<evidence type="ECO:0000313" key="3">
    <source>
        <dbReference type="Proteomes" id="UP000199662"/>
    </source>
</evidence>
<organism evidence="2 3">
    <name type="scientific">Propionispira arboris</name>
    <dbReference type="NCBI Taxonomy" id="84035"/>
    <lineage>
        <taxon>Bacteria</taxon>
        <taxon>Bacillati</taxon>
        <taxon>Bacillota</taxon>
        <taxon>Negativicutes</taxon>
        <taxon>Selenomonadales</taxon>
        <taxon>Selenomonadaceae</taxon>
        <taxon>Propionispira</taxon>
    </lineage>
</organism>
<feature type="compositionally biased region" description="Low complexity" evidence="1">
    <location>
        <begin position="40"/>
        <end position="57"/>
    </location>
</feature>
<evidence type="ECO:0000313" key="2">
    <source>
        <dbReference type="EMBL" id="SEJ81780.1"/>
    </source>
</evidence>
<dbReference type="RefSeq" id="WP_091833866.1">
    <property type="nucleotide sequence ID" value="NZ_FNZK01000018.1"/>
</dbReference>
<accession>A0A1H7C587</accession>
<gene>
    <name evidence="2" type="ORF">SAMN05660742_11832</name>
</gene>
<protein>
    <submittedName>
        <fullName evidence="2">Uncharacterized protein</fullName>
    </submittedName>
</protein>
<dbReference type="AlphaFoldDB" id="A0A1H7C587"/>
<dbReference type="Proteomes" id="UP000199662">
    <property type="component" value="Unassembled WGS sequence"/>
</dbReference>
<reference evidence="3" key="1">
    <citation type="submission" date="2016-10" db="EMBL/GenBank/DDBJ databases">
        <authorList>
            <person name="Varghese N."/>
            <person name="Submissions S."/>
        </authorList>
    </citation>
    <scope>NUCLEOTIDE SEQUENCE [LARGE SCALE GENOMIC DNA]</scope>
    <source>
        <strain evidence="3">DSM 2179</strain>
    </source>
</reference>
<proteinExistence type="predicted"/>
<sequence length="151" mass="15407">MGSISGIGTTGGAMWDNDNKSTTTSSDNKWAKELQKIIDGTSTSSGSSSNSDGSKTTIQRTVVMGPDGSMTVTLTQITTAANGTQSSKVLSTTKTGGSAAYVASEKSGKDALANNTQAQGSMCAISNSDRNEYDKNSDIGAYLSGAVLKNN</sequence>
<feature type="region of interest" description="Disordered" evidence="1">
    <location>
        <begin position="1"/>
        <end position="60"/>
    </location>
</feature>
<dbReference type="EMBL" id="FNZK01000018">
    <property type="protein sequence ID" value="SEJ81780.1"/>
    <property type="molecule type" value="Genomic_DNA"/>
</dbReference>
<evidence type="ECO:0000256" key="1">
    <source>
        <dbReference type="SAM" id="MobiDB-lite"/>
    </source>
</evidence>
<keyword evidence="3" id="KW-1185">Reference proteome</keyword>